<proteinExistence type="inferred from homology"/>
<dbReference type="Pfam" id="PF25151">
    <property type="entry name" value="TPR_Trm732_C"/>
    <property type="match status" value="1"/>
</dbReference>
<dbReference type="GO" id="GO:0030488">
    <property type="term" value="P:tRNA methylation"/>
    <property type="evidence" value="ECO:0007669"/>
    <property type="project" value="TreeGrafter"/>
</dbReference>
<evidence type="ECO:0000259" key="5">
    <source>
        <dbReference type="Pfam" id="PF25151"/>
    </source>
</evidence>
<reference evidence="6 7" key="1">
    <citation type="submission" date="2019-07" db="EMBL/GenBank/DDBJ databases">
        <title>Genome assembly of two rare yeast pathogens: Diutina rugosa and Trichomonascus ciferrii.</title>
        <authorList>
            <person name="Mixao V."/>
            <person name="Saus E."/>
            <person name="Hansen A."/>
            <person name="Lass-Flor C."/>
            <person name="Gabaldon T."/>
        </authorList>
    </citation>
    <scope>NUCLEOTIDE SEQUENCE [LARGE SCALE GENOMIC DNA]</scope>
    <source>
        <strain evidence="6 7">CBS 613</strain>
    </source>
</reference>
<accession>A0A642UR93</accession>
<dbReference type="EMBL" id="SWFT01000065">
    <property type="protein sequence ID" value="KAA8903905.1"/>
    <property type="molecule type" value="Genomic_DNA"/>
</dbReference>
<evidence type="ECO:0000256" key="1">
    <source>
        <dbReference type="ARBA" id="ARBA00010409"/>
    </source>
</evidence>
<dbReference type="Pfam" id="PF10350">
    <property type="entry name" value="DUF2428"/>
    <property type="match status" value="1"/>
</dbReference>
<dbReference type="GeneID" id="54780778"/>
<evidence type="ECO:0000256" key="2">
    <source>
        <dbReference type="ARBA" id="ARBA00022694"/>
    </source>
</evidence>
<dbReference type="InterPro" id="IPR056843">
    <property type="entry name" value="THADA-like_TPR"/>
</dbReference>
<dbReference type="PANTHER" id="PTHR14387">
    <property type="entry name" value="THADA/DEATH RECEPTOR INTERACTING PROTEIN"/>
    <property type="match status" value="1"/>
</dbReference>
<dbReference type="OMA" id="IDNTIAP"/>
<dbReference type="InterPro" id="IPR051954">
    <property type="entry name" value="tRNA_methyltransferase_THADA"/>
</dbReference>
<dbReference type="RefSeq" id="XP_034013050.1">
    <property type="nucleotide sequence ID" value="XM_034154745.1"/>
</dbReference>
<comment type="similarity">
    <text evidence="1">Belongs to the THADA family.</text>
</comment>
<dbReference type="Proteomes" id="UP000449547">
    <property type="component" value="Unassembled WGS sequence"/>
</dbReference>
<feature type="domain" description="tRNA (32-2'-O)-methyltransferase regulator THADA-like C-terminal TPR repeats region" evidence="5">
    <location>
        <begin position="742"/>
        <end position="873"/>
    </location>
</feature>
<keyword evidence="2" id="KW-0819">tRNA processing</keyword>
<protein>
    <submittedName>
        <fullName evidence="6">Uncharacterized protein</fullName>
    </submittedName>
</protein>
<dbReference type="Pfam" id="PF25150">
    <property type="entry name" value="TPR_Trm732"/>
    <property type="match status" value="1"/>
</dbReference>
<dbReference type="OrthoDB" id="73997at2759"/>
<name>A0A642UR93_DIURU</name>
<evidence type="ECO:0000313" key="6">
    <source>
        <dbReference type="EMBL" id="KAA8903905.1"/>
    </source>
</evidence>
<feature type="domain" description="DUF2428" evidence="3">
    <location>
        <begin position="558"/>
        <end position="739"/>
    </location>
</feature>
<comment type="caution">
    <text evidence="6">The sequence shown here is derived from an EMBL/GenBank/DDBJ whole genome shotgun (WGS) entry which is preliminary data.</text>
</comment>
<dbReference type="VEuPathDB" id="FungiDB:DIURU_002127"/>
<dbReference type="InterPro" id="IPR016024">
    <property type="entry name" value="ARM-type_fold"/>
</dbReference>
<evidence type="ECO:0000259" key="4">
    <source>
        <dbReference type="Pfam" id="PF25150"/>
    </source>
</evidence>
<evidence type="ECO:0000259" key="3">
    <source>
        <dbReference type="Pfam" id="PF10350"/>
    </source>
</evidence>
<feature type="domain" description="tRNA (32-2'-O)-methyltransferase regulator THADA-like TPR repeats region" evidence="4">
    <location>
        <begin position="201"/>
        <end position="428"/>
    </location>
</feature>
<dbReference type="PANTHER" id="PTHR14387:SF0">
    <property type="entry name" value="DUF2428 DOMAIN-CONTAINING PROTEIN"/>
    <property type="match status" value="1"/>
</dbReference>
<keyword evidence="7" id="KW-1185">Reference proteome</keyword>
<evidence type="ECO:0000313" key="7">
    <source>
        <dbReference type="Proteomes" id="UP000449547"/>
    </source>
</evidence>
<organism evidence="6 7">
    <name type="scientific">Diutina rugosa</name>
    <name type="common">Yeast</name>
    <name type="synonym">Candida rugosa</name>
    <dbReference type="NCBI Taxonomy" id="5481"/>
    <lineage>
        <taxon>Eukaryota</taxon>
        <taxon>Fungi</taxon>
        <taxon>Dikarya</taxon>
        <taxon>Ascomycota</taxon>
        <taxon>Saccharomycotina</taxon>
        <taxon>Pichiomycetes</taxon>
        <taxon>Debaryomycetaceae</taxon>
        <taxon>Diutina</taxon>
    </lineage>
</organism>
<dbReference type="InterPro" id="IPR019442">
    <property type="entry name" value="THADA/TRM732_DUF2428"/>
</dbReference>
<dbReference type="SUPFAM" id="SSF48371">
    <property type="entry name" value="ARM repeat"/>
    <property type="match status" value="1"/>
</dbReference>
<dbReference type="AlphaFoldDB" id="A0A642UR93"/>
<dbReference type="GO" id="GO:0005829">
    <property type="term" value="C:cytosol"/>
    <property type="evidence" value="ECO:0007669"/>
    <property type="project" value="TreeGrafter"/>
</dbReference>
<gene>
    <name evidence="6" type="ORF">DIURU_002127</name>
</gene>
<dbReference type="InterPro" id="IPR056842">
    <property type="entry name" value="THADA-like_TPR_C"/>
</dbReference>
<sequence>MCKLRDIKANLIKQTPESTSWHELSSILSEIVDLTHTDADDSLITLLNDTMSVCLQRMIQFYKRGQSDLVALAENVSTAIFLWCFRNGKSVNSALANSFSLLLNRLLSLMKVTGNYKEMEYWTEIVANEVNLSKSGYICMDLLLRNLPDQMYLFKYQKKWLDATLSHLINDNVGTTAHAICRPLLTAYRLAAGVLDDPQDWWNLWGPALVQGLLSNSKSLPTNLLGGLLSIRHENYCFARLKEEVSHDRYALLVVLRVSQETKIVTRSYEEIDRDILNEMLIHSDSRIRLGALSLILGVVKGAKVTTVEDAVYDLLSDAHVIAVFSDEYEDVDARLQFLSIFSQFLGTRHLETLKLEHNRKCHEWMSELVQWVKFSLMPSSSYSQLTMGISVLRAIFSRMNYVDKIFEDKSIFVLLIQTLYNDYENVREDCKGMLLSLPKSTISNLMTNDLESELIDQSMQTLSSLEGRKSESVVNFIDFMSQFHQSAEWNQTIMSRVIKDIESTRFIHGHFMVLSALVSASVEVGPLMLLVHNAWDAHGSEICKNVDEHGESININDVTYNHSWKVTKSANGLLDKLIPFMTDEELLTAAEFIERQIGNIKHRGVFTSIYPSYVRAMSQCLKRGSLKDYPLQRLQALLIMDCQQGISRRSGGVPYLISGILQAGNQKEWFDLVFESLFAIAEQPLAHIADAKFDKPQVHAFNTIKHLFSDASIAGFVIPFAADALELSLKNFCHANWSIKNCAVMLFGVVHSRIMGNKRWDFDAFFKKFPKLKSVLLGFLDSEAETVSQRVLPILIILRGLEATSDDPQLDNFKFHITKLLGTKQWKVRELAASTVIHAFAPSEIVALIRSLWDVDLQTNFNLVNGLLLIMEQAPINYTPFAADYAHDHLHQMFHVQPWVNRYLLLKCIADRKVELSENDLAFLGGSLCHYSSVNVSIGVQVLTLSIMTRILLMAYQRAEQRESIVDIVKLALTMHFEIKLEALNFLQENPHYPELADCVGQVAFADDWCYTTEIAKESLAKLLSRGAQLALTHNIENSRGHLYSWASVVDYADFDTFLDSCETSRDTDALSVFVQRDFGYDTTHLIRGLILLTINGLLNEDRYIRVSSAAVIAKVLKINHGEVSPTWLLFELPNFMRHQFGENEVSPIAMEYLGKICKFETPAEPHILFGVERSNLYRNDLFLVKFLGRMLIDNTIAPSNMIDDVDLARKMVEKLGYDGFVGWLRLEYNFVPIFRLLVAAYYTDLNVSLLKQAMRDSRCALSTSHII</sequence>